<feature type="compositionally biased region" description="Low complexity" evidence="1">
    <location>
        <begin position="72"/>
        <end position="82"/>
    </location>
</feature>
<evidence type="ECO:0000313" key="3">
    <source>
        <dbReference type="Proteomes" id="UP001501095"/>
    </source>
</evidence>
<feature type="region of interest" description="Disordered" evidence="1">
    <location>
        <begin position="69"/>
        <end position="101"/>
    </location>
</feature>
<dbReference type="EMBL" id="BAAATM010000027">
    <property type="protein sequence ID" value="GAA2557916.1"/>
    <property type="molecule type" value="Genomic_DNA"/>
</dbReference>
<sequence length="101" mass="10235">MVSSPSSEHPRVGGEDLMALMTGSPTVVLPADAGVFGGEIGDRDAGWDADDEYEWVRWNTARCLGGSCQAPRPGACSSSLGSSGPGSAGGAGAARRRRRAG</sequence>
<keyword evidence="3" id="KW-1185">Reference proteome</keyword>
<gene>
    <name evidence="2" type="ORF">GCM10010423_69540</name>
</gene>
<proteinExistence type="predicted"/>
<dbReference type="Proteomes" id="UP001501095">
    <property type="component" value="Unassembled WGS sequence"/>
</dbReference>
<organism evidence="2 3">
    <name type="scientific">Streptomyces levis</name>
    <dbReference type="NCBI Taxonomy" id="285566"/>
    <lineage>
        <taxon>Bacteria</taxon>
        <taxon>Bacillati</taxon>
        <taxon>Actinomycetota</taxon>
        <taxon>Actinomycetes</taxon>
        <taxon>Kitasatosporales</taxon>
        <taxon>Streptomycetaceae</taxon>
        <taxon>Streptomyces</taxon>
    </lineage>
</organism>
<protein>
    <submittedName>
        <fullName evidence="2">Uncharacterized protein</fullName>
    </submittedName>
</protein>
<name>A0ABP6BJ88_9ACTN</name>
<feature type="compositionally biased region" description="Gly residues" evidence="1">
    <location>
        <begin position="83"/>
        <end position="92"/>
    </location>
</feature>
<evidence type="ECO:0000256" key="1">
    <source>
        <dbReference type="SAM" id="MobiDB-lite"/>
    </source>
</evidence>
<comment type="caution">
    <text evidence="2">The sequence shown here is derived from an EMBL/GenBank/DDBJ whole genome shotgun (WGS) entry which is preliminary data.</text>
</comment>
<evidence type="ECO:0000313" key="2">
    <source>
        <dbReference type="EMBL" id="GAA2557916.1"/>
    </source>
</evidence>
<accession>A0ABP6BJ88</accession>
<reference evidence="3" key="1">
    <citation type="journal article" date="2019" name="Int. J. Syst. Evol. Microbiol.">
        <title>The Global Catalogue of Microorganisms (GCM) 10K type strain sequencing project: providing services to taxonomists for standard genome sequencing and annotation.</title>
        <authorList>
            <consortium name="The Broad Institute Genomics Platform"/>
            <consortium name="The Broad Institute Genome Sequencing Center for Infectious Disease"/>
            <person name="Wu L."/>
            <person name="Ma J."/>
        </authorList>
    </citation>
    <scope>NUCLEOTIDE SEQUENCE [LARGE SCALE GENOMIC DNA]</scope>
    <source>
        <strain evidence="3">JCM 6924</strain>
    </source>
</reference>